<dbReference type="AlphaFoldDB" id="A0AAD7PPW6"/>
<evidence type="ECO:0000256" key="1">
    <source>
        <dbReference type="ARBA" id="ARBA00022737"/>
    </source>
</evidence>
<dbReference type="EMBL" id="JARAOO010000006">
    <property type="protein sequence ID" value="KAJ7963508.1"/>
    <property type="molecule type" value="Genomic_DNA"/>
</dbReference>
<dbReference type="CDD" id="cd14798">
    <property type="entry name" value="RX-CC_like"/>
    <property type="match status" value="1"/>
</dbReference>
<dbReference type="KEGG" id="qsa:O6P43_013457"/>
<keyword evidence="1" id="KW-0677">Repeat</keyword>
<dbReference type="PANTHER" id="PTHR47186">
    <property type="entry name" value="LEUCINE-RICH REPEAT-CONTAINING PROTEIN 57"/>
    <property type="match status" value="1"/>
</dbReference>
<reference evidence="4" key="1">
    <citation type="journal article" date="2023" name="Science">
        <title>Elucidation of the pathway for biosynthesis of saponin adjuvants from the soapbark tree.</title>
        <authorList>
            <person name="Reed J."/>
            <person name="Orme A."/>
            <person name="El-Demerdash A."/>
            <person name="Owen C."/>
            <person name="Martin L.B.B."/>
            <person name="Misra R.C."/>
            <person name="Kikuchi S."/>
            <person name="Rejzek M."/>
            <person name="Martin A.C."/>
            <person name="Harkess A."/>
            <person name="Leebens-Mack J."/>
            <person name="Louveau T."/>
            <person name="Stephenson M.J."/>
            <person name="Osbourn A."/>
        </authorList>
    </citation>
    <scope>NUCLEOTIDE SEQUENCE</scope>
    <source>
        <strain evidence="4">S10</strain>
    </source>
</reference>
<sequence>MAKIALSFALEQLSALLKEEPNLLRGIHKQVADIKDELEFIQAFLKNADSRAEVELRDINNHGVKTWLLKVLDFEGSPLDHVPDDLGNLFHLRYLSLRNTNVKRLPSSIGKLQNLETLDLKQTLVDEIPTEITQLRKLRHLLPYYRNYNIEYCLTMERGVKIANDIGCLMSLQKLYHVEANHGGVDLIKELGKLRQLRTLGIKHLTRVNGKALCASIDKMSCLESLDITSITQDEIIDLQSVNISSPPPLRRLYLKGRFEKLPIWILQLHNLVRLEISYSKITDPPLKSLQHLPNLLQLEFTYDTYDGEQLHFEEGRFLKLN</sequence>
<dbReference type="Gene3D" id="3.80.10.10">
    <property type="entry name" value="Ribonuclease Inhibitor"/>
    <property type="match status" value="1"/>
</dbReference>
<dbReference type="GO" id="GO:0000166">
    <property type="term" value="F:nucleotide binding"/>
    <property type="evidence" value="ECO:0007669"/>
    <property type="project" value="UniProtKB-KW"/>
</dbReference>
<evidence type="ECO:0000256" key="2">
    <source>
        <dbReference type="ARBA" id="ARBA00022821"/>
    </source>
</evidence>
<feature type="domain" description="Disease resistance R13L4/SHOC-2-like LRR" evidence="3">
    <location>
        <begin position="68"/>
        <end position="321"/>
    </location>
</feature>
<dbReference type="PANTHER" id="PTHR47186:SF57">
    <property type="entry name" value="OS02G0478300 PROTEIN"/>
    <property type="match status" value="1"/>
</dbReference>
<evidence type="ECO:0000313" key="5">
    <source>
        <dbReference type="Proteomes" id="UP001163823"/>
    </source>
</evidence>
<dbReference type="SUPFAM" id="SSF52058">
    <property type="entry name" value="L domain-like"/>
    <property type="match status" value="1"/>
</dbReference>
<accession>A0AAD7PPW6</accession>
<comment type="caution">
    <text evidence="4">The sequence shown here is derived from an EMBL/GenBank/DDBJ whole genome shotgun (WGS) entry which is preliminary data.</text>
</comment>
<dbReference type="InterPro" id="IPR038005">
    <property type="entry name" value="RX-like_CC"/>
</dbReference>
<evidence type="ECO:0000259" key="3">
    <source>
        <dbReference type="Pfam" id="PF23598"/>
    </source>
</evidence>
<gene>
    <name evidence="4" type="ORF">O6P43_013457</name>
</gene>
<protein>
    <submittedName>
        <fullName evidence="4">Disease resistance protein</fullName>
    </submittedName>
</protein>
<dbReference type="GO" id="GO:0006952">
    <property type="term" value="P:defense response"/>
    <property type="evidence" value="ECO:0007669"/>
    <property type="project" value="UniProtKB-KW"/>
</dbReference>
<name>A0AAD7PPW6_QUISA</name>
<keyword evidence="2" id="KW-0611">Plant defense</keyword>
<dbReference type="Proteomes" id="UP001163823">
    <property type="component" value="Chromosome 6"/>
</dbReference>
<keyword evidence="5" id="KW-1185">Reference proteome</keyword>
<dbReference type="Pfam" id="PF23598">
    <property type="entry name" value="LRR_14"/>
    <property type="match status" value="1"/>
</dbReference>
<evidence type="ECO:0000313" key="4">
    <source>
        <dbReference type="EMBL" id="KAJ7963508.1"/>
    </source>
</evidence>
<proteinExistence type="predicted"/>
<organism evidence="4 5">
    <name type="scientific">Quillaja saponaria</name>
    <name type="common">Soap bark tree</name>
    <dbReference type="NCBI Taxonomy" id="32244"/>
    <lineage>
        <taxon>Eukaryota</taxon>
        <taxon>Viridiplantae</taxon>
        <taxon>Streptophyta</taxon>
        <taxon>Embryophyta</taxon>
        <taxon>Tracheophyta</taxon>
        <taxon>Spermatophyta</taxon>
        <taxon>Magnoliopsida</taxon>
        <taxon>eudicotyledons</taxon>
        <taxon>Gunneridae</taxon>
        <taxon>Pentapetalae</taxon>
        <taxon>rosids</taxon>
        <taxon>fabids</taxon>
        <taxon>Fabales</taxon>
        <taxon>Quillajaceae</taxon>
        <taxon>Quillaja</taxon>
    </lineage>
</organism>
<dbReference type="InterPro" id="IPR032675">
    <property type="entry name" value="LRR_dom_sf"/>
</dbReference>
<dbReference type="InterPro" id="IPR055414">
    <property type="entry name" value="LRR_R13L4/SHOC2-like"/>
</dbReference>